<evidence type="ECO:0000256" key="1">
    <source>
        <dbReference type="SAM" id="MobiDB-lite"/>
    </source>
</evidence>
<feature type="region of interest" description="Disordered" evidence="1">
    <location>
        <begin position="25"/>
        <end position="67"/>
    </location>
</feature>
<dbReference type="Proteomes" id="UP000234166">
    <property type="component" value="Unassembled WGS sequence"/>
</dbReference>
<keyword evidence="5" id="KW-1185">Reference proteome</keyword>
<dbReference type="Proteomes" id="UP000234181">
    <property type="component" value="Unassembled WGS sequence"/>
</dbReference>
<name>A0AB38DXM2_XANCH</name>
<dbReference type="EMBL" id="OCYT01000080">
    <property type="protein sequence ID" value="SON78533.1"/>
    <property type="molecule type" value="Genomic_DNA"/>
</dbReference>
<protein>
    <recommendedName>
        <fullName evidence="6">Secreted protein</fullName>
    </recommendedName>
</protein>
<accession>A0AB38DXM2</accession>
<organism evidence="3 4">
    <name type="scientific">Xanthomonas campestris pv. phaseoli</name>
    <dbReference type="NCBI Taxonomy" id="317013"/>
    <lineage>
        <taxon>Bacteria</taxon>
        <taxon>Pseudomonadati</taxon>
        <taxon>Pseudomonadota</taxon>
        <taxon>Gammaproteobacteria</taxon>
        <taxon>Lysobacterales</taxon>
        <taxon>Lysobacteraceae</taxon>
        <taxon>Xanthomonas</taxon>
    </lineage>
</organism>
<comment type="caution">
    <text evidence="3">The sequence shown here is derived from an EMBL/GenBank/DDBJ whole genome shotgun (WGS) entry which is preliminary data.</text>
</comment>
<evidence type="ECO:0000313" key="4">
    <source>
        <dbReference type="Proteomes" id="UP000234166"/>
    </source>
</evidence>
<dbReference type="EMBL" id="OCYS01000073">
    <property type="protein sequence ID" value="SON85371.1"/>
    <property type="molecule type" value="Genomic_DNA"/>
</dbReference>
<evidence type="ECO:0000313" key="5">
    <source>
        <dbReference type="Proteomes" id="UP000234181"/>
    </source>
</evidence>
<evidence type="ECO:0008006" key="6">
    <source>
        <dbReference type="Google" id="ProtNLM"/>
    </source>
</evidence>
<dbReference type="AlphaFoldDB" id="A0AB38DXM2"/>
<evidence type="ECO:0000313" key="2">
    <source>
        <dbReference type="EMBL" id="SON78533.1"/>
    </source>
</evidence>
<reference evidence="4 5" key="1">
    <citation type="submission" date="2017-10" db="EMBL/GenBank/DDBJ databases">
        <authorList>
            <person name="Regsiter A."/>
            <person name="William W."/>
        </authorList>
    </citation>
    <scope>NUCLEOTIDE SEQUENCE [LARGE SCALE GENOMIC DNA]</scope>
    <source>
        <strain evidence="2 5">CFBP6984</strain>
        <strain evidence="3 4">CFBP7430</strain>
    </source>
</reference>
<gene>
    <name evidence="2" type="ORF">XAP6984_260043</name>
    <name evidence="3" type="ORF">XAP7430_200098</name>
</gene>
<sequence>MHLNSCAAVDLPTTLAAAAAAAAAIGNRQPATGDRRPATGGAWHNGSSGSGEVRIKRPRRSGLVTPV</sequence>
<proteinExistence type="predicted"/>
<evidence type="ECO:0000313" key="3">
    <source>
        <dbReference type="EMBL" id="SON85371.1"/>
    </source>
</evidence>